<dbReference type="PANTHER" id="PTHR35894:SF1">
    <property type="entry name" value="PHOSPHORIBULOKINASE _ URIDINE KINASE FAMILY"/>
    <property type="match status" value="1"/>
</dbReference>
<dbReference type="InterPro" id="IPR052026">
    <property type="entry name" value="ExeA_AAA_ATPase_DNA-bind"/>
</dbReference>
<dbReference type="AlphaFoldDB" id="A0A3B0ZGN0"/>
<evidence type="ECO:0000259" key="1">
    <source>
        <dbReference type="SMART" id="SM00382"/>
    </source>
</evidence>
<protein>
    <recommendedName>
        <fullName evidence="1">AAA+ ATPase domain-containing protein</fullName>
    </recommendedName>
</protein>
<dbReference type="PANTHER" id="PTHR35894">
    <property type="entry name" value="GENERAL SECRETION PATHWAY PROTEIN A-RELATED"/>
    <property type="match status" value="1"/>
</dbReference>
<sequence>MYTSFYELDKPPFNLAPDPSFAHDCISHKNGLAYLRNAFDEHQGVAAIVGPPGAGKSLLSQSFLSKLRQNQVTTVTINSSNLPVDELLKMIASQLDIYPPETSQKKVLEALEKYFCDQHHLDNRVVLCIDEAQNLPRASLEAAINLASHQYNNKRFVLVIFSGQEELKQNFKGLYYKLEPLGEVEIKGYIEHRLLHAGWKGDMPISDNALNLIYRYSQGIPRSINILCGKLFLAAYLDDTHNINSKTVDSVVSEIRQEPVNACLSAYDRKDQADVLSSSSELTCESTIETKNDSQKTAHQFQTEPAMLADVELLEQCEMLLTIGAKVHESRHIKNSEAKASNLINELSSKIDEFKRSSSQQNQLDLEFSARCLYHQLITDTIKTGHANEKNGMDEYHPIFTPEKEKHRSGAARLVSVKNICKIIDLADQNMKCIKLGILGYSENIEAIFKDISGFDLSFDTNREADLSVLMWRISVSKDTVFYVIGLSINDFINNDGYAQLMNRLTAATITTSLVAELTTEEKASLLTSLLLYGSEWSQLIGPYADHATEKPYFFFQDDTTTSNISSGSNDMKNFTSTVLFQNDVAVGAA</sequence>
<dbReference type="Gene3D" id="3.40.50.300">
    <property type="entry name" value="P-loop containing nucleotide triphosphate hydrolases"/>
    <property type="match status" value="1"/>
</dbReference>
<gene>
    <name evidence="2" type="ORF">MNBD_GAMMA17-127</name>
</gene>
<evidence type="ECO:0000313" key="2">
    <source>
        <dbReference type="EMBL" id="VAW88230.1"/>
    </source>
</evidence>
<dbReference type="InterPro" id="IPR049945">
    <property type="entry name" value="AAA_22"/>
</dbReference>
<dbReference type="InterPro" id="IPR027417">
    <property type="entry name" value="P-loop_NTPase"/>
</dbReference>
<dbReference type="SMART" id="SM00382">
    <property type="entry name" value="AAA"/>
    <property type="match status" value="1"/>
</dbReference>
<dbReference type="Pfam" id="PF13401">
    <property type="entry name" value="AAA_22"/>
    <property type="match status" value="1"/>
</dbReference>
<reference evidence="2" key="1">
    <citation type="submission" date="2018-06" db="EMBL/GenBank/DDBJ databases">
        <authorList>
            <person name="Zhirakovskaya E."/>
        </authorList>
    </citation>
    <scope>NUCLEOTIDE SEQUENCE</scope>
</reference>
<accession>A0A3B0ZGN0</accession>
<proteinExistence type="predicted"/>
<dbReference type="EMBL" id="UOFQ01000091">
    <property type="protein sequence ID" value="VAW88230.1"/>
    <property type="molecule type" value="Genomic_DNA"/>
</dbReference>
<name>A0A3B0ZGN0_9ZZZZ</name>
<feature type="domain" description="AAA+ ATPase" evidence="1">
    <location>
        <begin position="42"/>
        <end position="201"/>
    </location>
</feature>
<organism evidence="2">
    <name type="scientific">hydrothermal vent metagenome</name>
    <dbReference type="NCBI Taxonomy" id="652676"/>
    <lineage>
        <taxon>unclassified sequences</taxon>
        <taxon>metagenomes</taxon>
        <taxon>ecological metagenomes</taxon>
    </lineage>
</organism>
<dbReference type="GO" id="GO:0016887">
    <property type="term" value="F:ATP hydrolysis activity"/>
    <property type="evidence" value="ECO:0007669"/>
    <property type="project" value="InterPro"/>
</dbReference>
<dbReference type="InterPro" id="IPR003593">
    <property type="entry name" value="AAA+_ATPase"/>
</dbReference>
<dbReference type="SUPFAM" id="SSF52540">
    <property type="entry name" value="P-loop containing nucleoside triphosphate hydrolases"/>
    <property type="match status" value="1"/>
</dbReference>